<accession>A0A835ZCR2</accession>
<evidence type="ECO:0000313" key="1">
    <source>
        <dbReference type="EMBL" id="KAG5191346.1"/>
    </source>
</evidence>
<sequence length="217" mass="24339">MLNTFAKSKNVWDIDDFTDGYRPSEVCATNPYVTAAHYVDMNGYASFTYDTQQMDANLIRPHGRFQDMIRQPCMHRLISPPARGMATNLLEACSLKQQRAVFHLAVDPVLADHLRCEFMNDADVLYHYASFHDGGANDVAEHGRASCIGTMFTEIGDDQVRSSWAYRCDAWYHDHCRVEKEDRSRITFVSIASKAFGTVPGVGKVHPAGCRGVGQPQ</sequence>
<dbReference type="Proteomes" id="UP000664859">
    <property type="component" value="Unassembled WGS sequence"/>
</dbReference>
<comment type="caution">
    <text evidence="1">The sequence shown here is derived from an EMBL/GenBank/DDBJ whole genome shotgun (WGS) entry which is preliminary data.</text>
</comment>
<dbReference type="AlphaFoldDB" id="A0A835ZCR2"/>
<name>A0A835ZCR2_9STRA</name>
<protein>
    <submittedName>
        <fullName evidence="1">Uncharacterized protein</fullName>
    </submittedName>
</protein>
<keyword evidence="2" id="KW-1185">Reference proteome</keyword>
<evidence type="ECO:0000313" key="2">
    <source>
        <dbReference type="Proteomes" id="UP000664859"/>
    </source>
</evidence>
<dbReference type="EMBL" id="JAFCMP010000021">
    <property type="protein sequence ID" value="KAG5191346.1"/>
    <property type="molecule type" value="Genomic_DNA"/>
</dbReference>
<reference evidence="1" key="1">
    <citation type="submission" date="2021-02" db="EMBL/GenBank/DDBJ databases">
        <title>First Annotated Genome of the Yellow-green Alga Tribonema minus.</title>
        <authorList>
            <person name="Mahan K.M."/>
        </authorList>
    </citation>
    <scope>NUCLEOTIDE SEQUENCE</scope>
    <source>
        <strain evidence="1">UTEX B ZZ1240</strain>
    </source>
</reference>
<gene>
    <name evidence="1" type="ORF">JKP88DRAFT_251678</name>
</gene>
<organism evidence="1 2">
    <name type="scientific">Tribonema minus</name>
    <dbReference type="NCBI Taxonomy" id="303371"/>
    <lineage>
        <taxon>Eukaryota</taxon>
        <taxon>Sar</taxon>
        <taxon>Stramenopiles</taxon>
        <taxon>Ochrophyta</taxon>
        <taxon>PX clade</taxon>
        <taxon>Xanthophyceae</taxon>
        <taxon>Tribonematales</taxon>
        <taxon>Tribonemataceae</taxon>
        <taxon>Tribonema</taxon>
    </lineage>
</organism>
<proteinExistence type="predicted"/>